<name>A0ABT4I8T7_9ACTO</name>
<comment type="caution">
    <text evidence="2">The sequence shown here is derived from an EMBL/GenBank/DDBJ whole genome shotgun (WGS) entry which is preliminary data.</text>
</comment>
<keyword evidence="1" id="KW-0812">Transmembrane</keyword>
<keyword evidence="1" id="KW-1133">Transmembrane helix</keyword>
<proteinExistence type="predicted"/>
<reference evidence="2" key="1">
    <citation type="submission" date="2022-10" db="EMBL/GenBank/DDBJ databases">
        <title>Genome sequence of Actinomyces israelii ATCC 10048.</title>
        <authorList>
            <person name="Watt R.M."/>
            <person name="Tong W.M."/>
        </authorList>
    </citation>
    <scope>NUCLEOTIDE SEQUENCE</scope>
    <source>
        <strain evidence="2">ATCC 10048</strain>
    </source>
</reference>
<dbReference type="EMBL" id="JAPTMY010000012">
    <property type="protein sequence ID" value="MCZ0857764.1"/>
    <property type="molecule type" value="Genomic_DNA"/>
</dbReference>
<dbReference type="RefSeq" id="WP_268917291.1">
    <property type="nucleotide sequence ID" value="NZ_JAPTMY010000012.1"/>
</dbReference>
<evidence type="ECO:0000313" key="3">
    <source>
        <dbReference type="Proteomes" id="UP001072034"/>
    </source>
</evidence>
<sequence>MSTDVVVLPGADRVPHGFIDLVMDPRSFPRLLFRGVPFRINGLPFHMPDPGVRLVAPAGPIWISGGLGYMGAAPARIAFYLSPGQAVRLYYRPSNADWLKGTLSFTLTESHNSGAKALVIGVLAFMLTAGLSIAVVLGFFLWFTSQLR</sequence>
<gene>
    <name evidence="2" type="ORF">OHJ16_06870</name>
</gene>
<feature type="transmembrane region" description="Helical" evidence="1">
    <location>
        <begin position="117"/>
        <end position="143"/>
    </location>
</feature>
<dbReference type="Proteomes" id="UP001072034">
    <property type="component" value="Unassembled WGS sequence"/>
</dbReference>
<evidence type="ECO:0000256" key="1">
    <source>
        <dbReference type="SAM" id="Phobius"/>
    </source>
</evidence>
<accession>A0ABT4I8T7</accession>
<evidence type="ECO:0000313" key="2">
    <source>
        <dbReference type="EMBL" id="MCZ0857764.1"/>
    </source>
</evidence>
<keyword evidence="1" id="KW-0472">Membrane</keyword>
<protein>
    <submittedName>
        <fullName evidence="2">Uncharacterized protein</fullName>
    </submittedName>
</protein>
<keyword evidence="3" id="KW-1185">Reference proteome</keyword>
<organism evidence="2 3">
    <name type="scientific">Actinomyces israelii</name>
    <dbReference type="NCBI Taxonomy" id="1659"/>
    <lineage>
        <taxon>Bacteria</taxon>
        <taxon>Bacillati</taxon>
        <taxon>Actinomycetota</taxon>
        <taxon>Actinomycetes</taxon>
        <taxon>Actinomycetales</taxon>
        <taxon>Actinomycetaceae</taxon>
        <taxon>Actinomyces</taxon>
    </lineage>
</organism>